<keyword evidence="2" id="KW-1185">Reference proteome</keyword>
<evidence type="ECO:0000313" key="2">
    <source>
        <dbReference type="Proteomes" id="UP000009172"/>
    </source>
</evidence>
<reference evidence="2" key="1">
    <citation type="journal article" date="2012" name="MBio">
        <title>Comparative genome analysis of Trichophyton rubrum and related dermatophytes reveals candidate genes involved in infection.</title>
        <authorList>
            <person name="Martinez D.A."/>
            <person name="Oliver B.G."/>
            <person name="Graeser Y."/>
            <person name="Goldberg J.M."/>
            <person name="Li W."/>
            <person name="Martinez-Rossi N.M."/>
            <person name="Monod M."/>
            <person name="Shelest E."/>
            <person name="Barton R.C."/>
            <person name="Birch E."/>
            <person name="Brakhage A.A."/>
            <person name="Chen Z."/>
            <person name="Gurr S.J."/>
            <person name="Heiman D."/>
            <person name="Heitman J."/>
            <person name="Kosti I."/>
            <person name="Rossi A."/>
            <person name="Saif S."/>
            <person name="Samalova M."/>
            <person name="Saunders C.W."/>
            <person name="Shea T."/>
            <person name="Summerbell R.C."/>
            <person name="Xu J."/>
            <person name="Young S."/>
            <person name="Zeng Q."/>
            <person name="Birren B.W."/>
            <person name="Cuomo C.A."/>
            <person name="White T.C."/>
        </authorList>
    </citation>
    <scope>NUCLEOTIDE SEQUENCE [LARGE SCALE GENOMIC DNA]</scope>
    <source>
        <strain evidence="2">CBS 112818</strain>
    </source>
</reference>
<dbReference type="PROSITE" id="PS51257">
    <property type="entry name" value="PROKAR_LIPOPROTEIN"/>
    <property type="match status" value="1"/>
</dbReference>
<evidence type="ECO:0000313" key="1">
    <source>
        <dbReference type="EMBL" id="EGD94740.1"/>
    </source>
</evidence>
<proteinExistence type="predicted"/>
<sequence length="116" mass="12798">MTNIGSKMSEKQYITKASQQHGSWSLHSSFALGCRAEKTDVVGLLGVFSMRVHLEMMKTASSGILISHWSNIRAFHYSGWPEISSTSLDGDCRGTWYGVHATGSLVNLEDFTKKAL</sequence>
<organism evidence="1 2">
    <name type="scientific">Trichophyton tonsurans (strain CBS 112818)</name>
    <name type="common">Scalp ringworm fungus</name>
    <dbReference type="NCBI Taxonomy" id="647933"/>
    <lineage>
        <taxon>Eukaryota</taxon>
        <taxon>Fungi</taxon>
        <taxon>Dikarya</taxon>
        <taxon>Ascomycota</taxon>
        <taxon>Pezizomycotina</taxon>
        <taxon>Eurotiomycetes</taxon>
        <taxon>Eurotiomycetidae</taxon>
        <taxon>Onygenales</taxon>
        <taxon>Arthrodermataceae</taxon>
        <taxon>Trichophyton</taxon>
    </lineage>
</organism>
<protein>
    <submittedName>
        <fullName evidence="1">Uncharacterized protein</fullName>
    </submittedName>
</protein>
<dbReference type="Proteomes" id="UP000009172">
    <property type="component" value="Unassembled WGS sequence"/>
</dbReference>
<dbReference type="AlphaFoldDB" id="F2RTU1"/>
<gene>
    <name evidence="1" type="ORF">TESG_08346</name>
</gene>
<name>F2RTU1_TRIT1</name>
<accession>F2RTU1</accession>
<dbReference type="HOGENOM" id="CLU_2098605_0_0_1"/>
<dbReference type="EMBL" id="GG698484">
    <property type="protein sequence ID" value="EGD94740.1"/>
    <property type="molecule type" value="Genomic_DNA"/>
</dbReference>